<keyword evidence="2" id="KW-1003">Cell membrane</keyword>
<dbReference type="GO" id="GO:0009103">
    <property type="term" value="P:lipopolysaccharide biosynthetic process"/>
    <property type="evidence" value="ECO:0007669"/>
    <property type="project" value="UniProtKB-ARBA"/>
</dbReference>
<feature type="transmembrane region" description="Helical" evidence="8">
    <location>
        <begin position="227"/>
        <end position="250"/>
    </location>
</feature>
<dbReference type="PANTHER" id="PTHR33908:SF11">
    <property type="entry name" value="MEMBRANE PROTEIN"/>
    <property type="match status" value="1"/>
</dbReference>
<feature type="transmembrane region" description="Helical" evidence="8">
    <location>
        <begin position="87"/>
        <end position="108"/>
    </location>
</feature>
<keyword evidence="5 8" id="KW-0812">Transmembrane</keyword>
<dbReference type="GO" id="GO:0005886">
    <property type="term" value="C:plasma membrane"/>
    <property type="evidence" value="ECO:0007669"/>
    <property type="project" value="UniProtKB-SubCell"/>
</dbReference>
<evidence type="ECO:0000256" key="8">
    <source>
        <dbReference type="SAM" id="Phobius"/>
    </source>
</evidence>
<dbReference type="GO" id="GO:0016763">
    <property type="term" value="F:pentosyltransferase activity"/>
    <property type="evidence" value="ECO:0007669"/>
    <property type="project" value="TreeGrafter"/>
</dbReference>
<evidence type="ECO:0000256" key="4">
    <source>
        <dbReference type="ARBA" id="ARBA00022679"/>
    </source>
</evidence>
<feature type="transmembrane region" description="Helical" evidence="8">
    <location>
        <begin position="120"/>
        <end position="138"/>
    </location>
</feature>
<keyword evidence="4" id="KW-0808">Transferase</keyword>
<feature type="transmembrane region" description="Helical" evidence="8">
    <location>
        <begin position="317"/>
        <end position="337"/>
    </location>
</feature>
<evidence type="ECO:0000313" key="10">
    <source>
        <dbReference type="Proteomes" id="UP000481417"/>
    </source>
</evidence>
<evidence type="ECO:0000256" key="6">
    <source>
        <dbReference type="ARBA" id="ARBA00022989"/>
    </source>
</evidence>
<reference evidence="9 10" key="1">
    <citation type="submission" date="2019-11" db="EMBL/GenBank/DDBJ databases">
        <authorList>
            <person name="Lang L."/>
        </authorList>
    </citation>
    <scope>NUCLEOTIDE SEQUENCE [LARGE SCALE GENOMIC DNA]</scope>
    <source>
        <strain evidence="9 10">YIM 132242</strain>
    </source>
</reference>
<dbReference type="EMBL" id="WMBT01000015">
    <property type="protein sequence ID" value="MTE01768.1"/>
    <property type="molecule type" value="Genomic_DNA"/>
</dbReference>
<evidence type="ECO:0000256" key="5">
    <source>
        <dbReference type="ARBA" id="ARBA00022692"/>
    </source>
</evidence>
<dbReference type="InterPro" id="IPR050297">
    <property type="entry name" value="LipidA_mod_glycosyltrf_83"/>
</dbReference>
<organism evidence="9 10">
    <name type="scientific">Paracoccus lichenicola</name>
    <dbReference type="NCBI Taxonomy" id="2665644"/>
    <lineage>
        <taxon>Bacteria</taxon>
        <taxon>Pseudomonadati</taxon>
        <taxon>Pseudomonadota</taxon>
        <taxon>Alphaproteobacteria</taxon>
        <taxon>Rhodobacterales</taxon>
        <taxon>Paracoccaceae</taxon>
        <taxon>Paracoccus</taxon>
    </lineage>
</organism>
<feature type="transmembrane region" description="Helical" evidence="8">
    <location>
        <begin position="204"/>
        <end position="220"/>
    </location>
</feature>
<keyword evidence="10" id="KW-1185">Reference proteome</keyword>
<feature type="transmembrane region" description="Helical" evidence="8">
    <location>
        <begin position="16"/>
        <end position="34"/>
    </location>
</feature>
<gene>
    <name evidence="9" type="ORF">GIY56_15870</name>
</gene>
<feature type="transmembrane region" description="Helical" evidence="8">
    <location>
        <begin position="144"/>
        <end position="162"/>
    </location>
</feature>
<evidence type="ECO:0000256" key="3">
    <source>
        <dbReference type="ARBA" id="ARBA00022676"/>
    </source>
</evidence>
<keyword evidence="7 8" id="KW-0472">Membrane</keyword>
<comment type="caution">
    <text evidence="9">The sequence shown here is derived from an EMBL/GenBank/DDBJ whole genome shotgun (WGS) entry which is preliminary data.</text>
</comment>
<evidence type="ECO:0008006" key="11">
    <source>
        <dbReference type="Google" id="ProtNLM"/>
    </source>
</evidence>
<comment type="subcellular location">
    <subcellularLocation>
        <location evidence="1">Cell membrane</location>
        <topology evidence="1">Multi-pass membrane protein</topology>
    </subcellularLocation>
</comment>
<keyword evidence="6 8" id="KW-1133">Transmembrane helix</keyword>
<feature type="transmembrane region" description="Helical" evidence="8">
    <location>
        <begin position="182"/>
        <end position="198"/>
    </location>
</feature>
<protein>
    <recommendedName>
        <fullName evidence="11">Glycosyltransferase RgtA/B/C/D-like domain-containing protein</fullName>
    </recommendedName>
</protein>
<sequence>MTNLQERQAYANAQGLLWPVALVMAAALLIRFHGLGAPSFWLDEAYSAWFSARDWTYLWTEVPQFETHPSFYYSLLKLWRVFGTDEFTLRIPSVLFNVATIPLVALSARLCSDRRTGRSAAILAAILFAGSATQVYAAQEARPYALMTLAMAVALTSALAVMTARARAGAPMHRLLARDRKMALAFAGIGIGIALLAWSHNFGPVFGLILGACLFAWWLSEGAPRGLLVNLLLSAGLAALLYAPNIPILLMQTRSLGAEGFWLEPPGPRAVASAILELPLGHSRSEGAVILLFAALSSLVALSGLAGMMSQKERPPLAVPVTLVVLATVPAILSFAGSHMGQPIFLFRTFQASQLPVLISLAFAPLALRPLLPARWRWTAPAVPLLLAATALWSAPPGKPRWSDENWRDFTRRMAEAPVPAKLVVYPAEAEMPLLYYGDRLGLPLDIAAVPGHYPVRGAEYSYPAGGGGSPGMTPGILSGTMANLAGDARVWIVTRGLDTYDPAGLFMTRMQREFPCLLDDTMPRIELRSRVSPDGSCPGS</sequence>
<feature type="transmembrane region" description="Helical" evidence="8">
    <location>
        <begin position="287"/>
        <end position="305"/>
    </location>
</feature>
<dbReference type="Proteomes" id="UP000481417">
    <property type="component" value="Unassembled WGS sequence"/>
</dbReference>
<keyword evidence="3" id="KW-0328">Glycosyltransferase</keyword>
<evidence type="ECO:0000256" key="2">
    <source>
        <dbReference type="ARBA" id="ARBA00022475"/>
    </source>
</evidence>
<accession>A0A6L6HWS0</accession>
<evidence type="ECO:0000256" key="1">
    <source>
        <dbReference type="ARBA" id="ARBA00004651"/>
    </source>
</evidence>
<dbReference type="AlphaFoldDB" id="A0A6L6HWS0"/>
<dbReference type="PANTHER" id="PTHR33908">
    <property type="entry name" value="MANNOSYLTRANSFERASE YKCB-RELATED"/>
    <property type="match status" value="1"/>
</dbReference>
<proteinExistence type="predicted"/>
<evidence type="ECO:0000313" key="9">
    <source>
        <dbReference type="EMBL" id="MTE01768.1"/>
    </source>
</evidence>
<dbReference type="RefSeq" id="WP_154765845.1">
    <property type="nucleotide sequence ID" value="NZ_WMBT01000015.1"/>
</dbReference>
<name>A0A6L6HWS0_9RHOB</name>
<evidence type="ECO:0000256" key="7">
    <source>
        <dbReference type="ARBA" id="ARBA00023136"/>
    </source>
</evidence>